<keyword evidence="1" id="KW-0472">Membrane</keyword>
<name>A0A0G4GJ17_VITBC</name>
<dbReference type="EMBL" id="CDMY01000682">
    <property type="protein sequence ID" value="CEM29827.1"/>
    <property type="molecule type" value="Genomic_DNA"/>
</dbReference>
<gene>
    <name evidence="2" type="ORF">Vbra_17944</name>
</gene>
<evidence type="ECO:0000313" key="2">
    <source>
        <dbReference type="EMBL" id="CEM29827.1"/>
    </source>
</evidence>
<dbReference type="AlphaFoldDB" id="A0A0G4GJ17"/>
<accession>A0A0G4GJ17</accession>
<dbReference type="VEuPathDB" id="CryptoDB:Vbra_17944"/>
<dbReference type="InParanoid" id="A0A0G4GJ17"/>
<dbReference type="InterPro" id="IPR029063">
    <property type="entry name" value="SAM-dependent_MTases_sf"/>
</dbReference>
<reference evidence="2 3" key="1">
    <citation type="submission" date="2014-11" db="EMBL/GenBank/DDBJ databases">
        <authorList>
            <person name="Zhu J."/>
            <person name="Qi W."/>
            <person name="Song R."/>
        </authorList>
    </citation>
    <scope>NUCLEOTIDE SEQUENCE [LARGE SCALE GENOMIC DNA]</scope>
</reference>
<proteinExistence type="predicted"/>
<keyword evidence="1" id="KW-0812">Transmembrane</keyword>
<evidence type="ECO:0000313" key="3">
    <source>
        <dbReference type="Proteomes" id="UP000041254"/>
    </source>
</evidence>
<dbReference type="Gene3D" id="3.40.50.150">
    <property type="entry name" value="Vaccinia Virus protein VP39"/>
    <property type="match status" value="1"/>
</dbReference>
<keyword evidence="1" id="KW-1133">Transmembrane helix</keyword>
<dbReference type="Proteomes" id="UP000041254">
    <property type="component" value="Unassembled WGS sequence"/>
</dbReference>
<dbReference type="OrthoDB" id="205035at2759"/>
<protein>
    <submittedName>
        <fullName evidence="2">Uncharacterized protein</fullName>
    </submittedName>
</protein>
<feature type="transmembrane region" description="Helical" evidence="1">
    <location>
        <begin position="20"/>
        <end position="37"/>
    </location>
</feature>
<organism evidence="2 3">
    <name type="scientific">Vitrella brassicaformis (strain CCMP3155)</name>
    <dbReference type="NCBI Taxonomy" id="1169540"/>
    <lineage>
        <taxon>Eukaryota</taxon>
        <taxon>Sar</taxon>
        <taxon>Alveolata</taxon>
        <taxon>Colpodellida</taxon>
        <taxon>Vitrellaceae</taxon>
        <taxon>Vitrella</taxon>
    </lineage>
</organism>
<keyword evidence="3" id="KW-1185">Reference proteome</keyword>
<sequence>MDSAAQPLSARVQVLKTTGLILLTGLCVFLLELHFGLRNSLQKFRGAEAASLCNATAGYSEEQGSGGDDAVAAISESPPLPVMMHEKEAALVESLLSSDVVALEWGSGGSTFLISPRVQTLYSIEASAGWCDGMQQNAGEAMKVLRRAEKLFFLCANRYAPTKRLSYPTDKPSEAVKAFRGPYIEVMDTLANLRNVTYYDLVLIDGRYRLACLMYALKYTDSKSKLLVHDFDRFKKRIAEQLPNTFELVQEAEKMGWLKKKEGASFDSEEVQSFYKEMILSPGP</sequence>
<dbReference type="OMA" id="FLCANRY"/>
<dbReference type="PhylomeDB" id="A0A0G4GJ17"/>
<evidence type="ECO:0000256" key="1">
    <source>
        <dbReference type="SAM" id="Phobius"/>
    </source>
</evidence>